<protein>
    <recommendedName>
        <fullName evidence="4">DNA-binding protein</fullName>
    </recommendedName>
</protein>
<accession>A0ABX1WYI4</accession>
<gene>
    <name evidence="2" type="ORF">ELS83_14080</name>
</gene>
<keyword evidence="1" id="KW-0732">Signal</keyword>
<dbReference type="RefSeq" id="WP_171596220.1">
    <property type="nucleotide sequence ID" value="NZ_RZNH01000025.1"/>
</dbReference>
<evidence type="ECO:0000313" key="2">
    <source>
        <dbReference type="EMBL" id="NOU60949.1"/>
    </source>
</evidence>
<organism evidence="2 3">
    <name type="scientific">Marinifilum caeruleilacunae</name>
    <dbReference type="NCBI Taxonomy" id="2499076"/>
    <lineage>
        <taxon>Bacteria</taxon>
        <taxon>Pseudomonadati</taxon>
        <taxon>Bacteroidota</taxon>
        <taxon>Bacteroidia</taxon>
        <taxon>Marinilabiliales</taxon>
        <taxon>Marinifilaceae</taxon>
    </lineage>
</organism>
<evidence type="ECO:0000313" key="3">
    <source>
        <dbReference type="Proteomes" id="UP000732105"/>
    </source>
</evidence>
<dbReference type="PROSITE" id="PS51257">
    <property type="entry name" value="PROKAR_LIPOPROTEIN"/>
    <property type="match status" value="1"/>
</dbReference>
<comment type="caution">
    <text evidence="2">The sequence shown here is derived from an EMBL/GenBank/DDBJ whole genome shotgun (WGS) entry which is preliminary data.</text>
</comment>
<evidence type="ECO:0000256" key="1">
    <source>
        <dbReference type="SAM" id="SignalP"/>
    </source>
</evidence>
<feature type="chain" id="PRO_5045461229" description="DNA-binding protein" evidence="1">
    <location>
        <begin position="18"/>
        <end position="237"/>
    </location>
</feature>
<reference evidence="2 3" key="1">
    <citation type="submission" date="2018-12" db="EMBL/GenBank/DDBJ databases">
        <title>Marinifilum JC070 sp. nov., a marine bacterium isolated from Yongle Blue Hole in the South China Sea.</title>
        <authorList>
            <person name="Fu T."/>
        </authorList>
    </citation>
    <scope>NUCLEOTIDE SEQUENCE [LARGE SCALE GENOMIC DNA]</scope>
    <source>
        <strain evidence="2 3">JC070</strain>
    </source>
</reference>
<proteinExistence type="predicted"/>
<feature type="signal peptide" evidence="1">
    <location>
        <begin position="1"/>
        <end position="17"/>
    </location>
</feature>
<keyword evidence="3" id="KW-1185">Reference proteome</keyword>
<name>A0ABX1WYI4_9BACT</name>
<dbReference type="Proteomes" id="UP000732105">
    <property type="component" value="Unassembled WGS sequence"/>
</dbReference>
<dbReference type="EMBL" id="RZNH01000025">
    <property type="protein sequence ID" value="NOU60949.1"/>
    <property type="molecule type" value="Genomic_DNA"/>
</dbReference>
<evidence type="ECO:0008006" key="4">
    <source>
        <dbReference type="Google" id="ProtNLM"/>
    </source>
</evidence>
<sequence length="237" mass="26856">MKKLVLSILFVSAILLSACKNEPKQASVDVPDGREKITVSEVINGSTYSYIKGKNDKEEIWVAIRKQPIEIGKAYYYKDALPMKDFHSKELNRTFPLIYFLNSISGESKPISNLHHESMMKKPSSVKLEVDIKKTEGYTTIEELYKSKSELANSIIKVKGKVSKFNKNILNKNWVHIQDGTDHNGSFDLTITTKESVSIGEIIEFKGLLTLDKDFGAGYKYDVILEEAEIINKTKKQ</sequence>